<dbReference type="UniPathway" id="UPA00253">
    <property type="reaction ID" value="UER00326"/>
</dbReference>
<evidence type="ECO:0000256" key="7">
    <source>
        <dbReference type="ARBA" id="ARBA00022642"/>
    </source>
</evidence>
<evidence type="ECO:0000256" key="8">
    <source>
        <dbReference type="ARBA" id="ARBA00022827"/>
    </source>
</evidence>
<evidence type="ECO:0000313" key="17">
    <source>
        <dbReference type="Proteomes" id="UP000198701"/>
    </source>
</evidence>
<dbReference type="Gene3D" id="3.50.50.60">
    <property type="entry name" value="FAD/NAD(P)-binding domain"/>
    <property type="match status" value="1"/>
</dbReference>
<evidence type="ECO:0000259" key="15">
    <source>
        <dbReference type="Pfam" id="PF02910"/>
    </source>
</evidence>
<keyword evidence="8 13" id="KW-0274">FAD</keyword>
<dbReference type="InterPro" id="IPR003953">
    <property type="entry name" value="FAD-dep_OxRdtase_2_FAD-bd"/>
</dbReference>
<dbReference type="GO" id="GO:0005737">
    <property type="term" value="C:cytoplasm"/>
    <property type="evidence" value="ECO:0007669"/>
    <property type="project" value="UniProtKB-SubCell"/>
</dbReference>
<dbReference type="Pfam" id="PF02910">
    <property type="entry name" value="Succ_DH_flav_C"/>
    <property type="match status" value="1"/>
</dbReference>
<dbReference type="STRING" id="386301.SAMN05216282_11423"/>
<evidence type="ECO:0000256" key="5">
    <source>
        <dbReference type="ARBA" id="ARBA00021901"/>
    </source>
</evidence>
<dbReference type="OrthoDB" id="9805351at2"/>
<proteinExistence type="inferred from homology"/>
<comment type="similarity">
    <text evidence="3 13">Belongs to the FAD-dependent oxidoreductase 2 family. NadB subfamily.</text>
</comment>
<evidence type="ECO:0000256" key="2">
    <source>
        <dbReference type="ARBA" id="ARBA00004950"/>
    </source>
</evidence>
<organism evidence="16 17">
    <name type="scientific">Cryobacterium psychrotolerans</name>
    <dbReference type="NCBI Taxonomy" id="386301"/>
    <lineage>
        <taxon>Bacteria</taxon>
        <taxon>Bacillati</taxon>
        <taxon>Actinomycetota</taxon>
        <taxon>Actinomycetes</taxon>
        <taxon>Micrococcales</taxon>
        <taxon>Microbacteriaceae</taxon>
        <taxon>Cryobacterium</taxon>
    </lineage>
</organism>
<dbReference type="InterPro" id="IPR005288">
    <property type="entry name" value="NadB"/>
</dbReference>
<dbReference type="EMBL" id="FNFU01000014">
    <property type="protein sequence ID" value="SDK81537.1"/>
    <property type="molecule type" value="Genomic_DNA"/>
</dbReference>
<dbReference type="Gene3D" id="1.20.58.100">
    <property type="entry name" value="Fumarate reductase/succinate dehydrogenase flavoprotein-like, C-terminal domain"/>
    <property type="match status" value="1"/>
</dbReference>
<dbReference type="PRINTS" id="PR00368">
    <property type="entry name" value="FADPNR"/>
</dbReference>
<sequence length="589" mass="60851">MGSVLVVGSGLAGLTAAVRATDAGHDVTLVTKASLPESNTRHAQGGIAAAMFRDDSVDTHILDTLRAGAGLCDAEAVRVLCAEGPARVRDLIRFGVDFDRDDSGLTRGLEAAHSRSRVLHAGGDATGAEIEAALVATVRARAAAQGSAAVGRLRILEHTMLTDLVVRGGRVVGATVVGAGGLDMLDHRELDHRVLDADAVILATGGAGSLYRHTTNPALATGDGVAAAWRAGASVADLEFYQFHPTALAIPGTPLVSEAVRGEGAVLRNAKGERFLLAAHPDAELGPRDVVARAIAREMAAQGGEPVLLDATGLGRELLEARFPTITEACRAAGLDWALEPIPVAPAAHYWMGGIVTDVWGRSSLPGLYAVGEAARTGAHGANRLASNSLLEAAVFADRAVRALSLPLAPSDPLPDPLPDPFSEFDADFARHAALALPRAVTPPEMSGEFGGAERDGERGRASGFSREALQGLMWESAGVLRSGAGLAAAAVTLAGWTRPETGPGASVSAHEDANLLDLARLTVQAALAREESRGAHHRVDFPSARAELAYPLVWALGGDRATGLTNRTPLANHTDPAPVIQAEEAIAC</sequence>
<comment type="subcellular location">
    <subcellularLocation>
        <location evidence="13">Cytoplasm</location>
    </subcellularLocation>
</comment>
<evidence type="ECO:0000313" key="16">
    <source>
        <dbReference type="EMBL" id="SDK81537.1"/>
    </source>
</evidence>
<dbReference type="Gene3D" id="3.90.700.10">
    <property type="entry name" value="Succinate dehydrogenase/fumarate reductase flavoprotein, catalytic domain"/>
    <property type="match status" value="1"/>
</dbReference>
<comment type="cofactor">
    <cofactor evidence="1 13">
        <name>FAD</name>
        <dbReference type="ChEBI" id="CHEBI:57692"/>
    </cofactor>
</comment>
<dbReference type="GO" id="GO:0033765">
    <property type="term" value="F:steroid dehydrogenase activity, acting on the CH-CH group of donors"/>
    <property type="evidence" value="ECO:0007669"/>
    <property type="project" value="UniProtKB-ARBA"/>
</dbReference>
<evidence type="ECO:0000256" key="4">
    <source>
        <dbReference type="ARBA" id="ARBA00012173"/>
    </source>
</evidence>
<dbReference type="PRINTS" id="PR00411">
    <property type="entry name" value="PNDRDTASEI"/>
</dbReference>
<evidence type="ECO:0000256" key="3">
    <source>
        <dbReference type="ARBA" id="ARBA00008562"/>
    </source>
</evidence>
<keyword evidence="9 13" id="KW-0560">Oxidoreductase</keyword>
<comment type="function">
    <text evidence="10">Catalyzes the oxidation of L-aspartate to iminoaspartate, the first step in the de novo biosynthesis of NAD(+).</text>
</comment>
<dbReference type="InterPro" id="IPR036188">
    <property type="entry name" value="FAD/NAD-bd_sf"/>
</dbReference>
<dbReference type="Proteomes" id="UP000198701">
    <property type="component" value="Unassembled WGS sequence"/>
</dbReference>
<dbReference type="Pfam" id="PF00890">
    <property type="entry name" value="FAD_binding_2"/>
    <property type="match status" value="1"/>
</dbReference>
<comment type="catalytic activity">
    <reaction evidence="11">
        <text>L-aspartate + O2 = iminosuccinate + H2O2</text>
        <dbReference type="Rhea" id="RHEA:25876"/>
        <dbReference type="ChEBI" id="CHEBI:15379"/>
        <dbReference type="ChEBI" id="CHEBI:16240"/>
        <dbReference type="ChEBI" id="CHEBI:29991"/>
        <dbReference type="ChEBI" id="CHEBI:77875"/>
        <dbReference type="EC" id="1.4.3.16"/>
    </reaction>
    <physiologicalReaction direction="left-to-right" evidence="11">
        <dbReference type="Rhea" id="RHEA:25877"/>
    </physiologicalReaction>
</comment>
<dbReference type="GO" id="GO:0034628">
    <property type="term" value="P:'de novo' NAD+ biosynthetic process from L-aspartate"/>
    <property type="evidence" value="ECO:0007669"/>
    <property type="project" value="TreeGrafter"/>
</dbReference>
<evidence type="ECO:0000256" key="6">
    <source>
        <dbReference type="ARBA" id="ARBA00022630"/>
    </source>
</evidence>
<evidence type="ECO:0000259" key="14">
    <source>
        <dbReference type="Pfam" id="PF00890"/>
    </source>
</evidence>
<keyword evidence="17" id="KW-1185">Reference proteome</keyword>
<evidence type="ECO:0000256" key="12">
    <source>
        <dbReference type="NCBIfam" id="TIGR00551"/>
    </source>
</evidence>
<feature type="domain" description="Fumarate reductase/succinate dehydrogenase flavoprotein-like C-terminal" evidence="15">
    <location>
        <begin position="467"/>
        <end position="544"/>
    </location>
</feature>
<keyword evidence="6 13" id="KW-0285">Flavoprotein</keyword>
<dbReference type="FunFam" id="3.90.700.10:FF:000002">
    <property type="entry name" value="L-aspartate oxidase"/>
    <property type="match status" value="1"/>
</dbReference>
<dbReference type="RefSeq" id="WP_092324136.1">
    <property type="nucleotide sequence ID" value="NZ_FNFU01000014.1"/>
</dbReference>
<dbReference type="InterPro" id="IPR015939">
    <property type="entry name" value="Fum_Rdtase/Succ_DH_flav-like_C"/>
</dbReference>
<keyword evidence="7 13" id="KW-0662">Pyridine nucleotide biosynthesis</keyword>
<evidence type="ECO:0000256" key="13">
    <source>
        <dbReference type="RuleBase" id="RU362049"/>
    </source>
</evidence>
<comment type="pathway">
    <text evidence="2 13">Cofactor biosynthesis; NAD(+) biosynthesis; iminoaspartate from L-aspartate (oxidase route): step 1/1.</text>
</comment>
<gene>
    <name evidence="16" type="ORF">SAMN05216282_11423</name>
</gene>
<evidence type="ECO:0000256" key="11">
    <source>
        <dbReference type="ARBA" id="ARBA00048305"/>
    </source>
</evidence>
<dbReference type="PANTHER" id="PTHR42716">
    <property type="entry name" value="L-ASPARTATE OXIDASE"/>
    <property type="match status" value="1"/>
</dbReference>
<dbReference type="SUPFAM" id="SSF51905">
    <property type="entry name" value="FAD/NAD(P)-binding domain"/>
    <property type="match status" value="1"/>
</dbReference>
<evidence type="ECO:0000256" key="9">
    <source>
        <dbReference type="ARBA" id="ARBA00023002"/>
    </source>
</evidence>
<dbReference type="AlphaFoldDB" id="A0A1G9EZC6"/>
<dbReference type="InterPro" id="IPR027477">
    <property type="entry name" value="Succ_DH/fumarate_Rdtase_cat_sf"/>
</dbReference>
<dbReference type="PANTHER" id="PTHR42716:SF2">
    <property type="entry name" value="L-ASPARTATE OXIDASE, CHLOROPLASTIC"/>
    <property type="match status" value="1"/>
</dbReference>
<accession>A0A1G9EZC6</accession>
<dbReference type="NCBIfam" id="TIGR00551">
    <property type="entry name" value="nadB"/>
    <property type="match status" value="1"/>
</dbReference>
<dbReference type="EC" id="1.4.3.16" evidence="4 12"/>
<dbReference type="SUPFAM" id="SSF56425">
    <property type="entry name" value="Succinate dehydrogenase/fumarate reductase flavoprotein, catalytic domain"/>
    <property type="match status" value="1"/>
</dbReference>
<dbReference type="InterPro" id="IPR037099">
    <property type="entry name" value="Fum_R/Succ_DH_flav-like_C_sf"/>
</dbReference>
<protein>
    <recommendedName>
        <fullName evidence="5 12">L-aspartate oxidase</fullName>
        <ecNumber evidence="4 12">1.4.3.16</ecNumber>
    </recommendedName>
</protein>
<reference evidence="16 17" key="1">
    <citation type="submission" date="2016-10" db="EMBL/GenBank/DDBJ databases">
        <authorList>
            <person name="de Groot N.N."/>
        </authorList>
    </citation>
    <scope>NUCLEOTIDE SEQUENCE [LARGE SCALE GENOMIC DNA]</scope>
    <source>
        <strain evidence="16 17">CGMCC 1.5382</strain>
    </source>
</reference>
<feature type="domain" description="FAD-dependent oxidoreductase 2 FAD-binding" evidence="14">
    <location>
        <begin position="4"/>
        <end position="390"/>
    </location>
</feature>
<evidence type="ECO:0000256" key="10">
    <source>
        <dbReference type="ARBA" id="ARBA00029426"/>
    </source>
</evidence>
<dbReference type="SUPFAM" id="SSF46977">
    <property type="entry name" value="Succinate dehydrogenase/fumarate reductase flavoprotein C-terminal domain"/>
    <property type="match status" value="1"/>
</dbReference>
<name>A0A1G9EZC6_9MICO</name>
<dbReference type="GO" id="GO:0008734">
    <property type="term" value="F:L-aspartate oxidase activity"/>
    <property type="evidence" value="ECO:0007669"/>
    <property type="project" value="UniProtKB-UniRule"/>
</dbReference>
<evidence type="ECO:0000256" key="1">
    <source>
        <dbReference type="ARBA" id="ARBA00001974"/>
    </source>
</evidence>